<reference evidence="2 3" key="1">
    <citation type="submission" date="2024-08" db="EMBL/GenBank/DDBJ databases">
        <title>Draft Genome Sequence of Legionella lytica strain DSB2004, Isolated From a Fire Sprinkler System.</title>
        <authorList>
            <person name="Everhart A.D."/>
            <person name="Kidane D.T."/>
            <person name="Farone A.L."/>
            <person name="Farone M.B."/>
        </authorList>
    </citation>
    <scope>NUCLEOTIDE SEQUENCE [LARGE SCALE GENOMIC DNA]</scope>
    <source>
        <strain evidence="2 3">DSB2004</strain>
    </source>
</reference>
<keyword evidence="3" id="KW-1185">Reference proteome</keyword>
<evidence type="ECO:0000256" key="1">
    <source>
        <dbReference type="SAM" id="MobiDB-lite"/>
    </source>
</evidence>
<comment type="caution">
    <text evidence="2">The sequence shown here is derived from an EMBL/GenBank/DDBJ whole genome shotgun (WGS) entry which is preliminary data.</text>
</comment>
<proteinExistence type="predicted"/>
<organism evidence="2 3">
    <name type="scientific">Legionella lytica</name>
    <dbReference type="NCBI Taxonomy" id="96232"/>
    <lineage>
        <taxon>Bacteria</taxon>
        <taxon>Pseudomonadati</taxon>
        <taxon>Pseudomonadota</taxon>
        <taxon>Gammaproteobacteria</taxon>
        <taxon>Legionellales</taxon>
        <taxon>Legionellaceae</taxon>
        <taxon>Legionella</taxon>
    </lineage>
</organism>
<dbReference type="Proteomes" id="UP001615550">
    <property type="component" value="Unassembled WGS sequence"/>
</dbReference>
<evidence type="ECO:0000313" key="2">
    <source>
        <dbReference type="EMBL" id="MFJ1267128.1"/>
    </source>
</evidence>
<sequence length="55" mass="6043">MFPHEPALFSGHPQIETFLLDSPSYQKLRATTTGADALEVPNEDKEKLSSMATPP</sequence>
<gene>
    <name evidence="2" type="ORF">ACD661_00995</name>
</gene>
<evidence type="ECO:0000313" key="3">
    <source>
        <dbReference type="Proteomes" id="UP001615550"/>
    </source>
</evidence>
<dbReference type="RefSeq" id="WP_400185665.1">
    <property type="nucleotide sequence ID" value="NZ_JBGORX010000001.1"/>
</dbReference>
<name>A0ABW8D362_9GAMM</name>
<accession>A0ABW8D362</accession>
<feature type="region of interest" description="Disordered" evidence="1">
    <location>
        <begin position="32"/>
        <end position="55"/>
    </location>
</feature>
<dbReference type="EMBL" id="JBGORX010000001">
    <property type="protein sequence ID" value="MFJ1267128.1"/>
    <property type="molecule type" value="Genomic_DNA"/>
</dbReference>
<protein>
    <submittedName>
        <fullName evidence="2">Uncharacterized protein</fullName>
    </submittedName>
</protein>